<dbReference type="Pfam" id="PF19302">
    <property type="entry name" value="DUF5915"/>
    <property type="match status" value="1"/>
</dbReference>
<reference evidence="1" key="1">
    <citation type="journal article" date="2014" name="Front. Microbiol.">
        <title>High frequency of phylogenetically diverse reductive dehalogenase-homologous genes in deep subseafloor sedimentary metagenomes.</title>
        <authorList>
            <person name="Kawai M."/>
            <person name="Futagami T."/>
            <person name="Toyoda A."/>
            <person name="Takaki Y."/>
            <person name="Nishi S."/>
            <person name="Hori S."/>
            <person name="Arai W."/>
            <person name="Tsubouchi T."/>
            <person name="Morono Y."/>
            <person name="Uchiyama I."/>
            <person name="Ito T."/>
            <person name="Fujiyama A."/>
            <person name="Inagaki F."/>
            <person name="Takami H."/>
        </authorList>
    </citation>
    <scope>NUCLEOTIDE SEQUENCE</scope>
    <source>
        <strain evidence="1">Expedition CK06-06</strain>
    </source>
</reference>
<accession>X0RN47</accession>
<dbReference type="AlphaFoldDB" id="X0RN47"/>
<name>X0RN47_9ZZZZ</name>
<organism evidence="1">
    <name type="scientific">marine sediment metagenome</name>
    <dbReference type="NCBI Taxonomy" id="412755"/>
    <lineage>
        <taxon>unclassified sequences</taxon>
        <taxon>metagenomes</taxon>
        <taxon>ecological metagenomes</taxon>
    </lineage>
</organism>
<sequence length="69" mass="7361">GLEVSDRIELGIRGSEEIESAANEHRDYIAGETLAVDVQIGGEGDGGSGEWRDSELDGHPVRIGLSRAR</sequence>
<feature type="non-terminal residue" evidence="1">
    <location>
        <position position="1"/>
    </location>
</feature>
<protein>
    <submittedName>
        <fullName evidence="1">Uncharacterized protein</fullName>
    </submittedName>
</protein>
<comment type="caution">
    <text evidence="1">The sequence shown here is derived from an EMBL/GenBank/DDBJ whole genome shotgun (WGS) entry which is preliminary data.</text>
</comment>
<gene>
    <name evidence="1" type="ORF">S01H1_12744</name>
</gene>
<proteinExistence type="predicted"/>
<evidence type="ECO:0000313" key="1">
    <source>
        <dbReference type="EMBL" id="GAF70223.1"/>
    </source>
</evidence>
<dbReference type="EMBL" id="BARS01006554">
    <property type="protein sequence ID" value="GAF70223.1"/>
    <property type="molecule type" value="Genomic_DNA"/>
</dbReference>